<dbReference type="Proteomes" id="UP001147653">
    <property type="component" value="Unassembled WGS sequence"/>
</dbReference>
<organism evidence="1 2">
    <name type="scientific">Solirubrobacter phytolaccae</name>
    <dbReference type="NCBI Taxonomy" id="1404360"/>
    <lineage>
        <taxon>Bacteria</taxon>
        <taxon>Bacillati</taxon>
        <taxon>Actinomycetota</taxon>
        <taxon>Thermoleophilia</taxon>
        <taxon>Solirubrobacterales</taxon>
        <taxon>Solirubrobacteraceae</taxon>
        <taxon>Solirubrobacter</taxon>
    </lineage>
</organism>
<dbReference type="EMBL" id="JAPDDP010000039">
    <property type="protein sequence ID" value="MDA0182647.1"/>
    <property type="molecule type" value="Genomic_DNA"/>
</dbReference>
<reference evidence="1" key="1">
    <citation type="submission" date="2022-10" db="EMBL/GenBank/DDBJ databases">
        <title>The WGS of Solirubrobacter phytolaccae KCTC 29190.</title>
        <authorList>
            <person name="Jiang Z."/>
        </authorList>
    </citation>
    <scope>NUCLEOTIDE SEQUENCE</scope>
    <source>
        <strain evidence="1">KCTC 29190</strain>
    </source>
</reference>
<evidence type="ECO:0008006" key="3">
    <source>
        <dbReference type="Google" id="ProtNLM"/>
    </source>
</evidence>
<protein>
    <recommendedName>
        <fullName evidence="3">Tetratricopeptide repeat protein</fullName>
    </recommendedName>
</protein>
<accession>A0A9X3ND33</accession>
<gene>
    <name evidence="1" type="ORF">OJ997_20215</name>
</gene>
<evidence type="ECO:0000313" key="2">
    <source>
        <dbReference type="Proteomes" id="UP001147653"/>
    </source>
</evidence>
<comment type="caution">
    <text evidence="1">The sequence shown here is derived from an EMBL/GenBank/DDBJ whole genome shotgun (WGS) entry which is preliminary data.</text>
</comment>
<dbReference type="SUPFAM" id="SSF48452">
    <property type="entry name" value="TPR-like"/>
    <property type="match status" value="1"/>
</dbReference>
<dbReference type="RefSeq" id="WP_270027022.1">
    <property type="nucleotide sequence ID" value="NZ_JAPDDP010000039.1"/>
</dbReference>
<dbReference type="AlphaFoldDB" id="A0A9X3ND33"/>
<proteinExistence type="predicted"/>
<keyword evidence="2" id="KW-1185">Reference proteome</keyword>
<sequence>MLARILVAVLALAGAGFLVVQERGARAADRITGAALADPNPQRLADAQADLATATKWNPDTTPALDLAIAEARAGRFEQAGARIVTVTEQEPENARAFQLLCSVAKRYDSDLAATACARVRVLAPPVGSLKRSSGRSTK</sequence>
<evidence type="ECO:0000313" key="1">
    <source>
        <dbReference type="EMBL" id="MDA0182647.1"/>
    </source>
</evidence>
<name>A0A9X3ND33_9ACTN</name>
<dbReference type="InterPro" id="IPR011990">
    <property type="entry name" value="TPR-like_helical_dom_sf"/>
</dbReference>